<evidence type="ECO:0000259" key="5">
    <source>
        <dbReference type="PROSITE" id="PS51078"/>
    </source>
</evidence>
<dbReference type="KEGG" id="cbw:RR42_s3245"/>
<dbReference type="GO" id="GO:0045892">
    <property type="term" value="P:negative regulation of DNA-templated transcription"/>
    <property type="evidence" value="ECO:0007669"/>
    <property type="project" value="TreeGrafter"/>
</dbReference>
<keyword evidence="1" id="KW-0805">Transcription regulation</keyword>
<dbReference type="AlphaFoldDB" id="A0A0C4YWE5"/>
<dbReference type="GO" id="GO:0003677">
    <property type="term" value="F:DNA binding"/>
    <property type="evidence" value="ECO:0007669"/>
    <property type="project" value="UniProtKB-KW"/>
</dbReference>
<dbReference type="InterPro" id="IPR029016">
    <property type="entry name" value="GAF-like_dom_sf"/>
</dbReference>
<reference evidence="6 7" key="1">
    <citation type="journal article" date="2015" name="Genome Announc.">
        <title>Complete Genome Sequence of Cupriavidus basilensis 4G11, Isolated from the Oak Ridge Field Research Center Site.</title>
        <authorList>
            <person name="Ray J."/>
            <person name="Waters R.J."/>
            <person name="Skerker J.M."/>
            <person name="Kuehl J.V."/>
            <person name="Price M.N."/>
            <person name="Huang J."/>
            <person name="Chakraborty R."/>
            <person name="Arkin A.P."/>
            <person name="Deutschbauer A."/>
        </authorList>
    </citation>
    <scope>NUCLEOTIDE SEQUENCE [LARGE SCALE GENOMIC DNA]</scope>
    <source>
        <strain evidence="6">4G11</strain>
    </source>
</reference>
<organism evidence="6 7">
    <name type="scientific">Cupriavidus basilensis</name>
    <dbReference type="NCBI Taxonomy" id="68895"/>
    <lineage>
        <taxon>Bacteria</taxon>
        <taxon>Pseudomonadati</taxon>
        <taxon>Pseudomonadota</taxon>
        <taxon>Betaproteobacteria</taxon>
        <taxon>Burkholderiales</taxon>
        <taxon>Burkholderiaceae</taxon>
        <taxon>Cupriavidus</taxon>
    </lineage>
</organism>
<dbReference type="SUPFAM" id="SSF55781">
    <property type="entry name" value="GAF domain-like"/>
    <property type="match status" value="1"/>
</dbReference>
<feature type="domain" description="IclR-ED" evidence="5">
    <location>
        <begin position="121"/>
        <end position="304"/>
    </location>
</feature>
<dbReference type="InterPro" id="IPR036388">
    <property type="entry name" value="WH-like_DNA-bd_sf"/>
</dbReference>
<evidence type="ECO:0000259" key="4">
    <source>
        <dbReference type="PROSITE" id="PS51077"/>
    </source>
</evidence>
<dbReference type="InterPro" id="IPR005471">
    <property type="entry name" value="Tscrpt_reg_IclR_N"/>
</dbReference>
<dbReference type="InterPro" id="IPR050707">
    <property type="entry name" value="HTH_MetabolicPath_Reg"/>
</dbReference>
<proteinExistence type="predicted"/>
<dbReference type="GO" id="GO:0003700">
    <property type="term" value="F:DNA-binding transcription factor activity"/>
    <property type="evidence" value="ECO:0007669"/>
    <property type="project" value="TreeGrafter"/>
</dbReference>
<dbReference type="Pfam" id="PF09339">
    <property type="entry name" value="HTH_IclR"/>
    <property type="match status" value="1"/>
</dbReference>
<keyword evidence="3" id="KW-0804">Transcription</keyword>
<dbReference type="Pfam" id="PF01614">
    <property type="entry name" value="IclR_C"/>
    <property type="match status" value="1"/>
</dbReference>
<dbReference type="EMBL" id="CP010537">
    <property type="protein sequence ID" value="AJG24821.1"/>
    <property type="molecule type" value="Genomic_DNA"/>
</dbReference>
<dbReference type="SMART" id="SM00346">
    <property type="entry name" value="HTH_ICLR"/>
    <property type="match status" value="1"/>
</dbReference>
<dbReference type="PROSITE" id="PS51077">
    <property type="entry name" value="HTH_ICLR"/>
    <property type="match status" value="1"/>
</dbReference>
<keyword evidence="2" id="KW-0238">DNA-binding</keyword>
<gene>
    <name evidence="6" type="ORF">RR42_s3245</name>
</gene>
<dbReference type="PROSITE" id="PS51078">
    <property type="entry name" value="ICLR_ED"/>
    <property type="match status" value="1"/>
</dbReference>
<dbReference type="Gene3D" id="3.30.450.40">
    <property type="match status" value="1"/>
</dbReference>
<dbReference type="InterPro" id="IPR036390">
    <property type="entry name" value="WH_DNA-bd_sf"/>
</dbReference>
<evidence type="ECO:0000313" key="7">
    <source>
        <dbReference type="Proteomes" id="UP000031843"/>
    </source>
</evidence>
<keyword evidence="7" id="KW-1185">Reference proteome</keyword>
<evidence type="ECO:0000256" key="3">
    <source>
        <dbReference type="ARBA" id="ARBA00023163"/>
    </source>
</evidence>
<evidence type="ECO:0000313" key="6">
    <source>
        <dbReference type="EMBL" id="AJG24821.1"/>
    </source>
</evidence>
<dbReference type="PANTHER" id="PTHR30136:SF33">
    <property type="entry name" value="TRANSCRIPTIONAL REGULATORY PROTEIN"/>
    <property type="match status" value="1"/>
</dbReference>
<feature type="domain" description="HTH iclR-type" evidence="4">
    <location>
        <begin position="58"/>
        <end position="120"/>
    </location>
</feature>
<evidence type="ECO:0000256" key="2">
    <source>
        <dbReference type="ARBA" id="ARBA00023125"/>
    </source>
</evidence>
<dbReference type="SUPFAM" id="SSF46785">
    <property type="entry name" value="Winged helix' DNA-binding domain"/>
    <property type="match status" value="1"/>
</dbReference>
<dbReference type="InterPro" id="IPR014757">
    <property type="entry name" value="Tscrpt_reg_IclR_C"/>
</dbReference>
<dbReference type="Gene3D" id="1.10.10.10">
    <property type="entry name" value="Winged helix-like DNA-binding domain superfamily/Winged helix DNA-binding domain"/>
    <property type="match status" value="1"/>
</dbReference>
<accession>A0A0C4YWE5</accession>
<protein>
    <submittedName>
        <fullName evidence="6">Transcriptional regulator, IclR family</fullName>
    </submittedName>
</protein>
<dbReference type="Proteomes" id="UP000031843">
    <property type="component" value="Chromosome secondary"/>
</dbReference>
<sequence length="306" mass="34103">MVTTAFRQETVYISNMWKYIPFFDTENDAAHTAVQGDKMNTPVEQFIAERRKEDPSFGGLLAKGFALLRCFIDESRPLGNGELAERLQMPRATVSRICRTLFELGYLDWDPKLDKYFVGAQVLALGYPYLAGLPVRHVARPLMQALADRIEGAVSMGVAHRLDVTYLQSCTHHEGTAARPGVGAVRSVLSTAMGRAFLCTLSKSEFEQLMQAARHERAEEYAACYDTICHNVAHYPKRGFAINEGDAGSGVHGVGVYSRIVYLNRPLLFNCAIAGSQMRRGMLEKKIAPLLMEMTRTIESMTGLRQ</sequence>
<name>A0A0C4YWE5_9BURK</name>
<dbReference type="STRING" id="68895.RR42_s3245"/>
<evidence type="ECO:0000256" key="1">
    <source>
        <dbReference type="ARBA" id="ARBA00023015"/>
    </source>
</evidence>
<dbReference type="PANTHER" id="PTHR30136">
    <property type="entry name" value="HELIX-TURN-HELIX TRANSCRIPTIONAL REGULATOR, ICLR FAMILY"/>
    <property type="match status" value="1"/>
</dbReference>